<keyword evidence="3" id="KW-1185">Reference proteome</keyword>
<dbReference type="EMBL" id="KI546166">
    <property type="protein sequence ID" value="EST42056.1"/>
    <property type="molecule type" value="Genomic_DNA"/>
</dbReference>
<organism evidence="1">
    <name type="scientific">Spironucleus salmonicida</name>
    <dbReference type="NCBI Taxonomy" id="348837"/>
    <lineage>
        <taxon>Eukaryota</taxon>
        <taxon>Metamonada</taxon>
        <taxon>Diplomonadida</taxon>
        <taxon>Hexamitidae</taxon>
        <taxon>Hexamitinae</taxon>
        <taxon>Spironucleus</taxon>
    </lineage>
</organism>
<reference evidence="1 2" key="1">
    <citation type="journal article" date="2014" name="PLoS Genet.">
        <title>The Genome of Spironucleus salmonicida Highlights a Fish Pathogen Adapted to Fluctuating Environments.</title>
        <authorList>
            <person name="Xu F."/>
            <person name="Jerlstrom-Hultqvist J."/>
            <person name="Einarsson E."/>
            <person name="Astvaldsson A."/>
            <person name="Svard S.G."/>
            <person name="Andersson J.O."/>
        </authorList>
    </citation>
    <scope>NUCLEOTIDE SEQUENCE</scope>
    <source>
        <strain evidence="2">ATCC 50377</strain>
    </source>
</reference>
<evidence type="ECO:0000313" key="2">
    <source>
        <dbReference type="EMBL" id="KAH0574838.1"/>
    </source>
</evidence>
<reference evidence="2" key="2">
    <citation type="submission" date="2020-12" db="EMBL/GenBank/DDBJ databases">
        <title>New Spironucleus salmonicida genome in near-complete chromosomes.</title>
        <authorList>
            <person name="Xu F."/>
            <person name="Kurt Z."/>
            <person name="Jimenez-Gonzalez A."/>
            <person name="Astvaldsson A."/>
            <person name="Andersson J.O."/>
            <person name="Svard S.G."/>
        </authorList>
    </citation>
    <scope>NUCLEOTIDE SEQUENCE</scope>
    <source>
        <strain evidence="2">ATCC 50377</strain>
    </source>
</reference>
<dbReference type="EMBL" id="AUWU02000003">
    <property type="protein sequence ID" value="KAH0574838.1"/>
    <property type="molecule type" value="Genomic_DNA"/>
</dbReference>
<dbReference type="Proteomes" id="UP000018208">
    <property type="component" value="Unassembled WGS sequence"/>
</dbReference>
<gene>
    <name evidence="1" type="ORF">SS50377_18363</name>
    <name evidence="2" type="ORF">SS50377_22453</name>
</gene>
<evidence type="ECO:0000313" key="3">
    <source>
        <dbReference type="Proteomes" id="UP000018208"/>
    </source>
</evidence>
<name>V6LED3_9EUKA</name>
<sequence>MGCGCGENPTTGISTVLHTEEHQQGCIIYEIRRLRYDIFSIVLETGTQLKVGSLLYFDGVFSFVVNSQAHRVKIFLKSQEHNKLAIDYQFIPQVISIDPPKFNSQSVVISHELSTSLAFYFDKVNGGSYYHMISCHSPDNLIYADKYSAKSNRLKVLCTNTCQTKNVISKTLPTRIIQQLMCMGFEDLIVIGPVWLLTLIQLYVKATDFLGNVHGLYYLYGKTEIIDYRWLDLKEDSLVQLVEFDVCEIEYQQKLERNQYQEEVDEELEGLISKLQFSSKQLPQEPKESKDIQLVK</sequence>
<dbReference type="VEuPathDB" id="GiardiaDB:SS50377_22453"/>
<proteinExistence type="predicted"/>
<accession>V6LED3</accession>
<evidence type="ECO:0000313" key="1">
    <source>
        <dbReference type="EMBL" id="EST42056.1"/>
    </source>
</evidence>
<protein>
    <submittedName>
        <fullName evidence="1">Uncharacterized protein</fullName>
    </submittedName>
</protein>
<dbReference type="AlphaFoldDB" id="V6LED3"/>